<protein>
    <submittedName>
        <fullName evidence="2">GVINP1 protein</fullName>
    </submittedName>
</protein>
<reference evidence="2" key="1">
    <citation type="submission" date="2021-02" db="EMBL/GenBank/DDBJ databases">
        <authorList>
            <person name="Dougan E. K."/>
            <person name="Rhodes N."/>
            <person name="Thang M."/>
            <person name="Chan C."/>
        </authorList>
    </citation>
    <scope>NUCLEOTIDE SEQUENCE</scope>
</reference>
<dbReference type="EMBL" id="CAJNDS010000669">
    <property type="protein sequence ID" value="CAE7226858.1"/>
    <property type="molecule type" value="Genomic_DNA"/>
</dbReference>
<proteinExistence type="predicted"/>
<dbReference type="Proteomes" id="UP000604046">
    <property type="component" value="Unassembled WGS sequence"/>
</dbReference>
<feature type="transmembrane region" description="Helical" evidence="1">
    <location>
        <begin position="60"/>
        <end position="84"/>
    </location>
</feature>
<feature type="transmembrane region" description="Helical" evidence="1">
    <location>
        <begin position="250"/>
        <end position="269"/>
    </location>
</feature>
<keyword evidence="1" id="KW-1133">Transmembrane helix</keyword>
<sequence>MARTALPLWAPHLAGQEHMARAVLLSLTPVGVASAGLAWRRRQGVANFFQALSQQRPAGLQGLILSVGIVGMCGLSLAFPLLIWHCRAVLAASSEAVRLWLLGVVAVAAALWNARCLGTRFFNGLRKHFPTKTTLVFLQLNLAIAGMAILSGTLPYLVWHCRAVLVASPEASRHVLLAGLPVALLGVLGSLSKRKRTILKEGKPSKASFFKFLIFCLVAAGAWASLALPQGRRTFGSLCRAPGLQKMSGMWMQALALMMFTLVLMKVFLDRFLQRRKRRSVTKHAPWQCSSVTSVTPESFRKLRPTSQREIEKILGQTDFESPDAGDALAEHLCHMLKVGHPWTSFVEKLRAHKFFQGKEAKPTITSLFLWLLQNSSEEVRAHLLRAHMAQNPVPVSTAWPKPRFCQELLWSLPQRPVLVSFKTSEVHGVSKLLNKLFDTNFAEWGSLGMKAWPSAKCNRMPTSRHRVVASL</sequence>
<dbReference type="AlphaFoldDB" id="A0A812KGL5"/>
<keyword evidence="1" id="KW-0812">Transmembrane</keyword>
<evidence type="ECO:0000313" key="3">
    <source>
        <dbReference type="Proteomes" id="UP000604046"/>
    </source>
</evidence>
<feature type="transmembrane region" description="Helical" evidence="1">
    <location>
        <begin position="20"/>
        <end position="39"/>
    </location>
</feature>
<evidence type="ECO:0000313" key="2">
    <source>
        <dbReference type="EMBL" id="CAE7226858.1"/>
    </source>
</evidence>
<name>A0A812KGL5_9DINO</name>
<comment type="caution">
    <text evidence="2">The sequence shown here is derived from an EMBL/GenBank/DDBJ whole genome shotgun (WGS) entry which is preliminary data.</text>
</comment>
<feature type="transmembrane region" description="Helical" evidence="1">
    <location>
        <begin position="135"/>
        <end position="159"/>
    </location>
</feature>
<organism evidence="2 3">
    <name type="scientific">Symbiodinium natans</name>
    <dbReference type="NCBI Taxonomy" id="878477"/>
    <lineage>
        <taxon>Eukaryota</taxon>
        <taxon>Sar</taxon>
        <taxon>Alveolata</taxon>
        <taxon>Dinophyceae</taxon>
        <taxon>Suessiales</taxon>
        <taxon>Symbiodiniaceae</taxon>
        <taxon>Symbiodinium</taxon>
    </lineage>
</organism>
<accession>A0A812KGL5</accession>
<gene>
    <name evidence="2" type="primary">GVINP1</name>
    <name evidence="2" type="ORF">SNAT2548_LOCUS8874</name>
</gene>
<feature type="transmembrane region" description="Helical" evidence="1">
    <location>
        <begin position="171"/>
        <end position="191"/>
    </location>
</feature>
<feature type="transmembrane region" description="Helical" evidence="1">
    <location>
        <begin position="212"/>
        <end position="230"/>
    </location>
</feature>
<evidence type="ECO:0000256" key="1">
    <source>
        <dbReference type="SAM" id="Phobius"/>
    </source>
</evidence>
<keyword evidence="3" id="KW-1185">Reference proteome</keyword>
<feature type="transmembrane region" description="Helical" evidence="1">
    <location>
        <begin position="96"/>
        <end position="114"/>
    </location>
</feature>
<keyword evidence="1" id="KW-0472">Membrane</keyword>